<dbReference type="Pfam" id="PF05305">
    <property type="entry name" value="DUF732"/>
    <property type="match status" value="1"/>
</dbReference>
<dbReference type="GeneID" id="83627649"/>
<dbReference type="RefSeq" id="WP_236983642.1">
    <property type="nucleotide sequence ID" value="NZ_BRXE01000018.1"/>
</dbReference>
<evidence type="ECO:0000313" key="4">
    <source>
        <dbReference type="EMBL" id="GLD28306.1"/>
    </source>
</evidence>
<evidence type="ECO:0000256" key="1">
    <source>
        <dbReference type="SAM" id="SignalP"/>
    </source>
</evidence>
<reference evidence="4" key="1">
    <citation type="submission" date="2022-08" db="EMBL/GenBank/DDBJ databases">
        <title>Mycobacterium kiyosense sp. nov., scotochromogenic slow-glowing species isolated from respiratory specimens.</title>
        <authorList>
            <person name="Fukano H."/>
            <person name="Kazumi Y."/>
            <person name="Sakagami N."/>
            <person name="Ato M."/>
            <person name="Mitarai S."/>
            <person name="Hoshino Y."/>
        </authorList>
    </citation>
    <scope>NUCLEOTIDE SEQUENCE</scope>
    <source>
        <strain evidence="4">1413</strain>
        <strain evidence="3">SRL2020-028</strain>
    </source>
</reference>
<evidence type="ECO:0000313" key="5">
    <source>
        <dbReference type="Proteomes" id="UP001064782"/>
    </source>
</evidence>
<dbReference type="EMBL" id="BRXE01000018">
    <property type="protein sequence ID" value="GLB82980.1"/>
    <property type="molecule type" value="Genomic_DNA"/>
</dbReference>
<accession>A0A9P3UVR8</accession>
<feature type="chain" id="PRO_5040310693" description="DUF732 domain-containing protein" evidence="1">
    <location>
        <begin position="23"/>
        <end position="113"/>
    </location>
</feature>
<dbReference type="Proteomes" id="UP001165663">
    <property type="component" value="Unassembled WGS sequence"/>
</dbReference>
<feature type="domain" description="DUF732" evidence="2">
    <location>
        <begin position="37"/>
        <end position="107"/>
    </location>
</feature>
<dbReference type="Proteomes" id="UP001064782">
    <property type="component" value="Unassembled WGS sequence"/>
</dbReference>
<dbReference type="InterPro" id="IPR007969">
    <property type="entry name" value="DUF732"/>
</dbReference>
<keyword evidence="1" id="KW-0732">Signal</keyword>
<proteinExistence type="predicted"/>
<name>A0A9P3UVR8_9MYCO</name>
<evidence type="ECO:0000313" key="3">
    <source>
        <dbReference type="EMBL" id="GLB82980.1"/>
    </source>
</evidence>
<protein>
    <recommendedName>
        <fullName evidence="2">DUF732 domain-containing protein</fullName>
    </recommendedName>
</protein>
<dbReference type="EMBL" id="BRZI01000001">
    <property type="protein sequence ID" value="GLD28306.1"/>
    <property type="molecule type" value="Genomic_DNA"/>
</dbReference>
<evidence type="ECO:0000259" key="2">
    <source>
        <dbReference type="Pfam" id="PF05305"/>
    </source>
</evidence>
<sequence length="113" mass="11737">MRKLLAVIATCVMIGSAAPAEGEPGDESITNDTPATDDAGFLAALRTADIGYSSPAQVITSAKAVCTCLDNGESGFELIHDVKTRNPGFTLDAAAEFAVISAKYYCPHQLSKA</sequence>
<keyword evidence="5" id="KW-1185">Reference proteome</keyword>
<organism evidence="4 5">
    <name type="scientific">Mycobacterium kiyosense</name>
    <dbReference type="NCBI Taxonomy" id="2871094"/>
    <lineage>
        <taxon>Bacteria</taxon>
        <taxon>Bacillati</taxon>
        <taxon>Actinomycetota</taxon>
        <taxon>Actinomycetes</taxon>
        <taxon>Mycobacteriales</taxon>
        <taxon>Mycobacteriaceae</taxon>
        <taxon>Mycobacterium</taxon>
    </lineage>
</organism>
<gene>
    <name evidence="4" type="ORF">Mkiyose1413_01890</name>
    <name evidence="3" type="ORF">SRL2020028_22360</name>
</gene>
<dbReference type="AlphaFoldDB" id="A0A9P3UVR8"/>
<comment type="caution">
    <text evidence="4">The sequence shown here is derived from an EMBL/GenBank/DDBJ whole genome shotgun (WGS) entry which is preliminary data.</text>
</comment>
<feature type="signal peptide" evidence="1">
    <location>
        <begin position="1"/>
        <end position="22"/>
    </location>
</feature>